<evidence type="ECO:0000256" key="1">
    <source>
        <dbReference type="SAM" id="Phobius"/>
    </source>
</evidence>
<proteinExistence type="predicted"/>
<accession>A0AAJ1QBA2</accession>
<dbReference type="AlphaFoldDB" id="A0AAJ1QBA2"/>
<evidence type="ECO:0000313" key="3">
    <source>
        <dbReference type="Proteomes" id="UP001236274"/>
    </source>
</evidence>
<feature type="non-terminal residue" evidence="2">
    <location>
        <position position="77"/>
    </location>
</feature>
<protein>
    <submittedName>
        <fullName evidence="2">Uncharacterized protein</fullName>
    </submittedName>
</protein>
<dbReference type="Proteomes" id="UP001236274">
    <property type="component" value="Unassembled WGS sequence"/>
</dbReference>
<dbReference type="RefSeq" id="WP_285418498.1">
    <property type="nucleotide sequence ID" value="NZ_JASORJ010000150.1"/>
</dbReference>
<keyword evidence="1" id="KW-0812">Transmembrane</keyword>
<feature type="non-terminal residue" evidence="2">
    <location>
        <position position="1"/>
    </location>
</feature>
<gene>
    <name evidence="2" type="ORF">QP520_09970</name>
</gene>
<keyword evidence="1" id="KW-0472">Membrane</keyword>
<dbReference type="EMBL" id="JASORJ010000150">
    <property type="protein sequence ID" value="MDK7357940.1"/>
    <property type="molecule type" value="Genomic_DNA"/>
</dbReference>
<keyword evidence="1" id="KW-1133">Transmembrane helix</keyword>
<feature type="transmembrane region" description="Helical" evidence="1">
    <location>
        <begin position="45"/>
        <end position="66"/>
    </location>
</feature>
<evidence type="ECO:0000313" key="2">
    <source>
        <dbReference type="EMBL" id="MDK7357940.1"/>
    </source>
</evidence>
<comment type="caution">
    <text evidence="2">The sequence shown here is derived from an EMBL/GenBank/DDBJ whole genome shotgun (WGS) entry which is preliminary data.</text>
</comment>
<sequence>RSDLLATAIRQAKTIAGKWADVEQNASQLSDVISSVNSVQQLVRMIFVALSFVGILVLGLVLVFWVRGRMHEIGVLM</sequence>
<reference evidence="2" key="1">
    <citation type="submission" date="2023-05" db="EMBL/GenBank/DDBJ databases">
        <title>Cataloging the Phylogenetic Diversity of Human Bladder Bacteria.</title>
        <authorList>
            <person name="Du J."/>
        </authorList>
    </citation>
    <scope>NUCLEOTIDE SEQUENCE</scope>
    <source>
        <strain evidence="2">UMB10101</strain>
    </source>
</reference>
<name>A0AAJ1QBA2_9FIRM</name>
<organism evidence="2 3">
    <name type="scientific">Veillonella atypica</name>
    <dbReference type="NCBI Taxonomy" id="39777"/>
    <lineage>
        <taxon>Bacteria</taxon>
        <taxon>Bacillati</taxon>
        <taxon>Bacillota</taxon>
        <taxon>Negativicutes</taxon>
        <taxon>Veillonellales</taxon>
        <taxon>Veillonellaceae</taxon>
        <taxon>Veillonella</taxon>
    </lineage>
</organism>